<sequence length="55" mass="6270">MEIDPTHSVRNPDLHTILDGSNQLIDSLTLKQQRQFVSDFLANQAPKLQEQEIPV</sequence>
<protein>
    <submittedName>
        <fullName evidence="1">Uncharacterized protein</fullName>
    </submittedName>
</protein>
<evidence type="ECO:0000313" key="2">
    <source>
        <dbReference type="Proteomes" id="UP000009168"/>
    </source>
</evidence>
<gene>
    <name evidence="1" type="ORF">TTHERM_000431329</name>
</gene>
<dbReference type="Proteomes" id="UP000009168">
    <property type="component" value="Unassembled WGS sequence"/>
</dbReference>
<dbReference type="KEGG" id="tet:TTHERM_000431329"/>
<dbReference type="AlphaFoldDB" id="W7XHL5"/>
<name>W7XHL5_TETTS</name>
<evidence type="ECO:0000313" key="1">
    <source>
        <dbReference type="EMBL" id="EWS72614.1"/>
    </source>
</evidence>
<dbReference type="RefSeq" id="XP_012654897.1">
    <property type="nucleotide sequence ID" value="XM_012799443.1"/>
</dbReference>
<dbReference type="EMBL" id="GG662532">
    <property type="protein sequence ID" value="EWS72614.1"/>
    <property type="molecule type" value="Genomic_DNA"/>
</dbReference>
<keyword evidence="2" id="KW-1185">Reference proteome</keyword>
<reference evidence="2" key="1">
    <citation type="journal article" date="2006" name="PLoS Biol.">
        <title>Macronuclear genome sequence of the ciliate Tetrahymena thermophila, a model eukaryote.</title>
        <authorList>
            <person name="Eisen J.A."/>
            <person name="Coyne R.S."/>
            <person name="Wu M."/>
            <person name="Wu D."/>
            <person name="Thiagarajan M."/>
            <person name="Wortman J.R."/>
            <person name="Badger J.H."/>
            <person name="Ren Q."/>
            <person name="Amedeo P."/>
            <person name="Jones K.M."/>
            <person name="Tallon L.J."/>
            <person name="Delcher A.L."/>
            <person name="Salzberg S.L."/>
            <person name="Silva J.C."/>
            <person name="Haas B.J."/>
            <person name="Majoros W.H."/>
            <person name="Farzad M."/>
            <person name="Carlton J.M."/>
            <person name="Smith R.K. Jr."/>
            <person name="Garg J."/>
            <person name="Pearlman R.E."/>
            <person name="Karrer K.M."/>
            <person name="Sun L."/>
            <person name="Manning G."/>
            <person name="Elde N.C."/>
            <person name="Turkewitz A.P."/>
            <person name="Asai D.J."/>
            <person name="Wilkes D.E."/>
            <person name="Wang Y."/>
            <person name="Cai H."/>
            <person name="Collins K."/>
            <person name="Stewart B.A."/>
            <person name="Lee S.R."/>
            <person name="Wilamowska K."/>
            <person name="Weinberg Z."/>
            <person name="Ruzzo W.L."/>
            <person name="Wloga D."/>
            <person name="Gaertig J."/>
            <person name="Frankel J."/>
            <person name="Tsao C.-C."/>
            <person name="Gorovsky M.A."/>
            <person name="Keeling P.J."/>
            <person name="Waller R.F."/>
            <person name="Patron N.J."/>
            <person name="Cherry J.M."/>
            <person name="Stover N.A."/>
            <person name="Krieger C.J."/>
            <person name="del Toro C."/>
            <person name="Ryder H.F."/>
            <person name="Williamson S.C."/>
            <person name="Barbeau R.A."/>
            <person name="Hamilton E.P."/>
            <person name="Orias E."/>
        </authorList>
    </citation>
    <scope>NUCLEOTIDE SEQUENCE [LARGE SCALE GENOMIC DNA]</scope>
    <source>
        <strain evidence="2">SB210</strain>
    </source>
</reference>
<proteinExistence type="predicted"/>
<organism evidence="1 2">
    <name type="scientific">Tetrahymena thermophila (strain SB210)</name>
    <dbReference type="NCBI Taxonomy" id="312017"/>
    <lineage>
        <taxon>Eukaryota</taxon>
        <taxon>Sar</taxon>
        <taxon>Alveolata</taxon>
        <taxon>Ciliophora</taxon>
        <taxon>Intramacronucleata</taxon>
        <taxon>Oligohymenophorea</taxon>
        <taxon>Hymenostomatida</taxon>
        <taxon>Tetrahymenina</taxon>
        <taxon>Tetrahymenidae</taxon>
        <taxon>Tetrahymena</taxon>
    </lineage>
</organism>
<dbReference type="InParanoid" id="W7XHL5"/>
<accession>W7XHL5</accession>
<dbReference type="GeneID" id="24438928"/>